<feature type="transmembrane region" description="Helical" evidence="8">
    <location>
        <begin position="390"/>
        <end position="412"/>
    </location>
</feature>
<dbReference type="SUPFAM" id="SSF103473">
    <property type="entry name" value="MFS general substrate transporter"/>
    <property type="match status" value="1"/>
</dbReference>
<dbReference type="InterPro" id="IPR011701">
    <property type="entry name" value="MFS"/>
</dbReference>
<proteinExistence type="inferred from homology"/>
<dbReference type="GO" id="GO:1990351">
    <property type="term" value="C:transporter complex"/>
    <property type="evidence" value="ECO:0007669"/>
    <property type="project" value="UniProtKB-ARBA"/>
</dbReference>
<keyword evidence="5" id="KW-0534">Nitrate assimilation</keyword>
<organism evidence="9 10">
    <name type="scientific">Cymbomonas tetramitiformis</name>
    <dbReference type="NCBI Taxonomy" id="36881"/>
    <lineage>
        <taxon>Eukaryota</taxon>
        <taxon>Viridiplantae</taxon>
        <taxon>Chlorophyta</taxon>
        <taxon>Pyramimonadophyceae</taxon>
        <taxon>Pyramimonadales</taxon>
        <taxon>Pyramimonadaceae</taxon>
        <taxon>Cymbomonas</taxon>
    </lineage>
</organism>
<accession>A0AAE0L9A9</accession>
<feature type="transmembrane region" description="Helical" evidence="8">
    <location>
        <begin position="234"/>
        <end position="257"/>
    </location>
</feature>
<feature type="transmembrane region" description="Helical" evidence="8">
    <location>
        <begin position="198"/>
        <end position="222"/>
    </location>
</feature>
<comment type="caution">
    <text evidence="9">The sequence shown here is derived from an EMBL/GenBank/DDBJ whole genome shotgun (WGS) entry which is preliminary data.</text>
</comment>
<feature type="region of interest" description="Disordered" evidence="7">
    <location>
        <begin position="515"/>
        <end position="538"/>
    </location>
</feature>
<name>A0AAE0L9A9_9CHLO</name>
<feature type="transmembrane region" description="Helical" evidence="8">
    <location>
        <begin position="419"/>
        <end position="442"/>
    </location>
</feature>
<dbReference type="EMBL" id="LGRX02006323">
    <property type="protein sequence ID" value="KAK3276901.1"/>
    <property type="molecule type" value="Genomic_DNA"/>
</dbReference>
<dbReference type="Pfam" id="PF07690">
    <property type="entry name" value="MFS_1"/>
    <property type="match status" value="1"/>
</dbReference>
<sequence length="538" mass="57719">MADQGVSPFGNGNDKLRIGESMKGVSANAPVFSAGQEGAGGLPIVSENTSFDLPVDSENKAKTIKLNSIAKPHMRAFHLSWFSFFISFISTFAAAPMIPVLRDDVDLTIVDLGNAGVAAVSGTILARVIMGYVCDAFGPRYGHGVLMLGTAPAVFAMAIVGDAAGFIVCRLVIGFSLATFVATQYWTSVMFNPKIVGLANATTAGWGNLGGGVTQFLMPVIYAGMLTHGSPFLAWRLAFFVPGCCHILVGVLCLLFAQDLPDGQFKDLEKKGDLQTTSAATLFAMGMSNYRMWCMTISYAFCFGIELTMNNIVTAYFFDQFGLPLATAGVIGSLYGMMNLFARSLGGVASDWAAYKFGMRGRLWSLWLLQTAEGFICVVMGRVYDSLGMTIFFMVVFSLFVQMSEGASFGIVPFLSKRTLGVCSGFIGAGGNAGGAIMMAAFFKSEKYETYDGISLMGVCIIACTLVVVTIHFPQWGSMLFPANEHVTEQDYYLAEYTEEEKVAGVANSAMKFAEESKGERGQSRLALTDGTPTDVQL</sequence>
<keyword evidence="6 8" id="KW-0472">Membrane</keyword>
<evidence type="ECO:0000256" key="7">
    <source>
        <dbReference type="SAM" id="MobiDB-lite"/>
    </source>
</evidence>
<evidence type="ECO:0000256" key="4">
    <source>
        <dbReference type="ARBA" id="ARBA00022989"/>
    </source>
</evidence>
<evidence type="ECO:0000256" key="5">
    <source>
        <dbReference type="ARBA" id="ARBA00023063"/>
    </source>
</evidence>
<dbReference type="AlphaFoldDB" id="A0AAE0L9A9"/>
<keyword evidence="10" id="KW-1185">Reference proteome</keyword>
<keyword evidence="4 8" id="KW-1133">Transmembrane helix</keyword>
<feature type="transmembrane region" description="Helical" evidence="8">
    <location>
        <begin position="165"/>
        <end position="186"/>
    </location>
</feature>
<dbReference type="Proteomes" id="UP001190700">
    <property type="component" value="Unassembled WGS sequence"/>
</dbReference>
<dbReference type="CDD" id="cd17341">
    <property type="entry name" value="MFS_NRT2_like"/>
    <property type="match status" value="1"/>
</dbReference>
<evidence type="ECO:0000256" key="2">
    <source>
        <dbReference type="ARBA" id="ARBA00008432"/>
    </source>
</evidence>
<gene>
    <name evidence="9" type="ORF">CYMTET_15052</name>
</gene>
<feature type="transmembrane region" description="Helical" evidence="8">
    <location>
        <begin position="363"/>
        <end position="384"/>
    </location>
</feature>
<dbReference type="GO" id="GO:0015112">
    <property type="term" value="F:nitrate transmembrane transporter activity"/>
    <property type="evidence" value="ECO:0007669"/>
    <property type="project" value="InterPro"/>
</dbReference>
<feature type="transmembrane region" description="Helical" evidence="8">
    <location>
        <begin position="290"/>
        <end position="309"/>
    </location>
</feature>
<comment type="subcellular location">
    <subcellularLocation>
        <location evidence="1">Membrane</location>
        <topology evidence="1">Multi-pass membrane protein</topology>
    </subcellularLocation>
</comment>
<feature type="transmembrane region" description="Helical" evidence="8">
    <location>
        <begin position="76"/>
        <end position="95"/>
    </location>
</feature>
<comment type="similarity">
    <text evidence="2">Belongs to the major facilitator superfamily. Nitrate/nitrite porter (TC 2.A.1.8) family.</text>
</comment>
<reference evidence="9 10" key="1">
    <citation type="journal article" date="2015" name="Genome Biol. Evol.">
        <title>Comparative Genomics of a Bacterivorous Green Alga Reveals Evolutionary Causalities and Consequences of Phago-Mixotrophic Mode of Nutrition.</title>
        <authorList>
            <person name="Burns J.A."/>
            <person name="Paasch A."/>
            <person name="Narechania A."/>
            <person name="Kim E."/>
        </authorList>
    </citation>
    <scope>NUCLEOTIDE SEQUENCE [LARGE SCALE GENOMIC DNA]</scope>
    <source>
        <strain evidence="9 10">PLY_AMNH</strain>
    </source>
</reference>
<evidence type="ECO:0000313" key="10">
    <source>
        <dbReference type="Proteomes" id="UP001190700"/>
    </source>
</evidence>
<dbReference type="InterPro" id="IPR036259">
    <property type="entry name" value="MFS_trans_sf"/>
</dbReference>
<feature type="transmembrane region" description="Helical" evidence="8">
    <location>
        <begin position="141"/>
        <end position="159"/>
    </location>
</feature>
<feature type="transmembrane region" description="Helical" evidence="8">
    <location>
        <begin position="115"/>
        <end position="134"/>
    </location>
</feature>
<feature type="transmembrane region" description="Helical" evidence="8">
    <location>
        <begin position="321"/>
        <end position="342"/>
    </location>
</feature>
<evidence type="ECO:0000256" key="6">
    <source>
        <dbReference type="ARBA" id="ARBA00023136"/>
    </source>
</evidence>
<evidence type="ECO:0000256" key="1">
    <source>
        <dbReference type="ARBA" id="ARBA00004141"/>
    </source>
</evidence>
<evidence type="ECO:0000256" key="3">
    <source>
        <dbReference type="ARBA" id="ARBA00022692"/>
    </source>
</evidence>
<dbReference type="FunFam" id="1.20.1250.20:FF:000053">
    <property type="entry name" value="Nitrate transporter 2.1"/>
    <property type="match status" value="1"/>
</dbReference>
<feature type="transmembrane region" description="Helical" evidence="8">
    <location>
        <begin position="454"/>
        <end position="473"/>
    </location>
</feature>
<evidence type="ECO:0000313" key="9">
    <source>
        <dbReference type="EMBL" id="KAK3276901.1"/>
    </source>
</evidence>
<dbReference type="InterPro" id="IPR044772">
    <property type="entry name" value="NO3_transporter"/>
</dbReference>
<dbReference type="PANTHER" id="PTHR23515">
    <property type="entry name" value="HIGH-AFFINITY NITRATE TRANSPORTER 2.3"/>
    <property type="match status" value="1"/>
</dbReference>
<dbReference type="GO" id="GO:0016020">
    <property type="term" value="C:membrane"/>
    <property type="evidence" value="ECO:0007669"/>
    <property type="project" value="UniProtKB-SubCell"/>
</dbReference>
<dbReference type="GO" id="GO:0042128">
    <property type="term" value="P:nitrate assimilation"/>
    <property type="evidence" value="ECO:0007669"/>
    <property type="project" value="UniProtKB-KW"/>
</dbReference>
<protein>
    <submittedName>
        <fullName evidence="9">Uncharacterized protein</fullName>
    </submittedName>
</protein>
<dbReference type="Gene3D" id="1.20.1250.20">
    <property type="entry name" value="MFS general substrate transporter like domains"/>
    <property type="match status" value="2"/>
</dbReference>
<keyword evidence="3 8" id="KW-0812">Transmembrane</keyword>
<evidence type="ECO:0000256" key="8">
    <source>
        <dbReference type="SAM" id="Phobius"/>
    </source>
</evidence>